<dbReference type="NCBIfam" id="TIGR01167">
    <property type="entry name" value="LPXTG_anchor"/>
    <property type="match status" value="1"/>
</dbReference>
<keyword evidence="5" id="KW-0572">Peptidoglycan-anchor</keyword>
<dbReference type="OrthoDB" id="2417389at2"/>
<evidence type="ECO:0000259" key="7">
    <source>
        <dbReference type="PROSITE" id="PS50847"/>
    </source>
</evidence>
<dbReference type="EMBL" id="PPPX01000016">
    <property type="protein sequence ID" value="POA08299.1"/>
    <property type="molecule type" value="Genomic_DNA"/>
</dbReference>
<evidence type="ECO:0000256" key="3">
    <source>
        <dbReference type="ARBA" id="ARBA00022525"/>
    </source>
</evidence>
<reference evidence="8 9" key="1">
    <citation type="submission" date="2017-08" db="EMBL/GenBank/DDBJ databases">
        <title>Draft genome sequences of 64 type strains of genus Staph aureus.</title>
        <authorList>
            <person name="Cole K."/>
            <person name="Golubchik T."/>
            <person name="Russell J."/>
            <person name="Foster D."/>
            <person name="Llewelyn M."/>
            <person name="Wilson D."/>
            <person name="Crook D."/>
            <person name="Paul J."/>
        </authorList>
    </citation>
    <scope>NUCLEOTIDE SEQUENCE [LARGE SCALE GENOMIC DNA]</scope>
    <source>
        <strain evidence="8 9">DSM 29875</strain>
    </source>
</reference>
<gene>
    <name evidence="8" type="ORF">CD039_09410</name>
</gene>
<evidence type="ECO:0000256" key="6">
    <source>
        <dbReference type="SAM" id="MobiDB-lite"/>
    </source>
</evidence>
<evidence type="ECO:0000313" key="9">
    <source>
        <dbReference type="Proteomes" id="UP000242712"/>
    </source>
</evidence>
<feature type="compositionally biased region" description="Basic and acidic residues" evidence="6">
    <location>
        <begin position="157"/>
        <end position="174"/>
    </location>
</feature>
<evidence type="ECO:0000256" key="5">
    <source>
        <dbReference type="ARBA" id="ARBA00023088"/>
    </source>
</evidence>
<dbReference type="InterPro" id="IPR044055">
    <property type="entry name" value="RibLong"/>
</dbReference>
<protein>
    <recommendedName>
        <fullName evidence="7">Gram-positive cocci surface proteins LPxTG domain-containing protein</fullName>
    </recommendedName>
</protein>
<sequence length="397" mass="41648">MPSGWTVDVDPNTGKVTVTPPTDATPGTEVNIPVTVHYPDGSTETTNLKVTVTPKDPSETDAGQHDPGYEDAKTQPGKPVEVPQTKDKNIPPGTEFEGPKDVPSGWTVDVDPNTGKVTVTPPPEATPGTEVNIPVTVHYPDGSTETTNLKVTVTPKDPSETDAGQHDPGYEDAKTQPGKPVEVPQTKDKNIPPGTEFEGPKDVPTGWTVDVDPNTGKVTVTPPANATPGTEVNIPVTVHYPDGSTETTNVKVTVDQPEGPSTHNEGQGEQPTQPKPTTDNNCPTGDVEHPSTGGDKAPTSPSAQTEGHTEVPAQAPSTTHSTMDNGAEITGQEQHASQETMSSDEKAQPTHADTHSDAKALPETGETDAARTTAFGSLFAGLGALLLFRRKNSKDEQ</sequence>
<dbReference type="PROSITE" id="PS50847">
    <property type="entry name" value="GRAM_POS_ANCHORING"/>
    <property type="match status" value="1"/>
</dbReference>
<feature type="region of interest" description="Disordered" evidence="6">
    <location>
        <begin position="1"/>
        <end position="369"/>
    </location>
</feature>
<dbReference type="NCBIfam" id="NF038186">
    <property type="entry name" value="YPDG_rpt"/>
    <property type="match status" value="3"/>
</dbReference>
<dbReference type="Pfam" id="PF00746">
    <property type="entry name" value="Gram_pos_anchor"/>
    <property type="match status" value="1"/>
</dbReference>
<feature type="compositionally biased region" description="Basic and acidic residues" evidence="6">
    <location>
        <begin position="56"/>
        <end position="73"/>
    </location>
</feature>
<feature type="compositionally biased region" description="Polar residues" evidence="6">
    <location>
        <begin position="216"/>
        <end position="230"/>
    </location>
</feature>
<accession>A0A2K4FAC2</accession>
<dbReference type="Proteomes" id="UP000242712">
    <property type="component" value="Unassembled WGS sequence"/>
</dbReference>
<dbReference type="Pfam" id="PF18957">
    <property type="entry name" value="RibLong"/>
    <property type="match status" value="3"/>
</dbReference>
<feature type="domain" description="Gram-positive cocci surface proteins LPxTG" evidence="7">
    <location>
        <begin position="361"/>
        <end position="397"/>
    </location>
</feature>
<feature type="compositionally biased region" description="Polar residues" evidence="6">
    <location>
        <begin position="315"/>
        <end position="324"/>
    </location>
</feature>
<keyword evidence="3" id="KW-0964">Secreted</keyword>
<feature type="compositionally biased region" description="Basic and acidic residues" evidence="6">
    <location>
        <begin position="343"/>
        <end position="360"/>
    </location>
</feature>
<evidence type="ECO:0000256" key="2">
    <source>
        <dbReference type="ARBA" id="ARBA00022512"/>
    </source>
</evidence>
<comment type="caution">
    <text evidence="8">The sequence shown here is derived from an EMBL/GenBank/DDBJ whole genome shotgun (WGS) entry which is preliminary data.</text>
</comment>
<feature type="compositionally biased region" description="Polar residues" evidence="6">
    <location>
        <begin position="259"/>
        <end position="283"/>
    </location>
</feature>
<organism evidence="8 9">
    <name type="scientific">Staphylococcus argensis</name>
    <dbReference type="NCBI Taxonomy" id="1607738"/>
    <lineage>
        <taxon>Bacteria</taxon>
        <taxon>Bacillati</taxon>
        <taxon>Bacillota</taxon>
        <taxon>Bacilli</taxon>
        <taxon>Bacillales</taxon>
        <taxon>Staphylococcaceae</taxon>
        <taxon>Staphylococcus</taxon>
    </lineage>
</organism>
<comment type="subcellular location">
    <subcellularLocation>
        <location evidence="1">Secreted</location>
        <location evidence="1">Cell wall</location>
        <topology evidence="1">Peptidoglycan-anchor</topology>
    </subcellularLocation>
</comment>
<evidence type="ECO:0000256" key="4">
    <source>
        <dbReference type="ARBA" id="ARBA00022729"/>
    </source>
</evidence>
<evidence type="ECO:0000313" key="8">
    <source>
        <dbReference type="EMBL" id="POA08299.1"/>
    </source>
</evidence>
<dbReference type="InterPro" id="IPR019931">
    <property type="entry name" value="LPXTG_anchor"/>
</dbReference>
<keyword evidence="2" id="KW-0134">Cell wall</keyword>
<proteinExistence type="predicted"/>
<evidence type="ECO:0000256" key="1">
    <source>
        <dbReference type="ARBA" id="ARBA00004168"/>
    </source>
</evidence>
<keyword evidence="4" id="KW-0732">Signal</keyword>
<dbReference type="AlphaFoldDB" id="A0A2K4FAC2"/>
<name>A0A2K4FAC2_9STAP</name>
<keyword evidence="9" id="KW-1185">Reference proteome</keyword>
<feature type="compositionally biased region" description="Polar residues" evidence="6">
    <location>
        <begin position="331"/>
        <end position="341"/>
    </location>
</feature>